<evidence type="ECO:0000259" key="10">
    <source>
        <dbReference type="Pfam" id="PF08245"/>
    </source>
</evidence>
<keyword evidence="5 7" id="KW-0547">Nucleotide-binding</keyword>
<dbReference type="Gene3D" id="3.90.190.20">
    <property type="entry name" value="Mur ligase, C-terminal domain"/>
    <property type="match status" value="1"/>
</dbReference>
<accession>A0A7V4U3B9</accession>
<evidence type="ECO:0000256" key="2">
    <source>
        <dbReference type="ARBA" id="ARBA00004752"/>
    </source>
</evidence>
<dbReference type="InterPro" id="IPR036565">
    <property type="entry name" value="Mur-like_cat_sf"/>
</dbReference>
<dbReference type="GO" id="GO:0009252">
    <property type="term" value="P:peptidoglycan biosynthetic process"/>
    <property type="evidence" value="ECO:0007669"/>
    <property type="project" value="UniProtKB-UniRule"/>
</dbReference>
<evidence type="ECO:0000256" key="5">
    <source>
        <dbReference type="ARBA" id="ARBA00022741"/>
    </source>
</evidence>
<evidence type="ECO:0000256" key="1">
    <source>
        <dbReference type="ARBA" id="ARBA00004496"/>
    </source>
</evidence>
<dbReference type="GO" id="GO:0008360">
    <property type="term" value="P:regulation of cell shape"/>
    <property type="evidence" value="ECO:0007669"/>
    <property type="project" value="UniProtKB-KW"/>
</dbReference>
<feature type="domain" description="Mur ligase C-terminal" evidence="9">
    <location>
        <begin position="310"/>
        <end position="422"/>
    </location>
</feature>
<dbReference type="InterPro" id="IPR036615">
    <property type="entry name" value="Mur_ligase_C_dom_sf"/>
</dbReference>
<dbReference type="SUPFAM" id="SSF53244">
    <property type="entry name" value="MurD-like peptide ligases, peptide-binding domain"/>
    <property type="match status" value="1"/>
</dbReference>
<dbReference type="GO" id="GO:0051301">
    <property type="term" value="P:cell division"/>
    <property type="evidence" value="ECO:0007669"/>
    <property type="project" value="UniProtKB-KW"/>
</dbReference>
<dbReference type="EMBL" id="DRQG01000151">
    <property type="protein sequence ID" value="HGY57280.1"/>
    <property type="molecule type" value="Genomic_DNA"/>
</dbReference>
<dbReference type="Pfam" id="PF02875">
    <property type="entry name" value="Mur_ligase_C"/>
    <property type="match status" value="1"/>
</dbReference>
<gene>
    <name evidence="7" type="primary">murD</name>
    <name evidence="11" type="ORF">ENK44_16350</name>
</gene>
<comment type="pathway">
    <text evidence="2 7 8">Cell wall biogenesis; peptidoglycan biosynthesis.</text>
</comment>
<comment type="caution">
    <text evidence="11">The sequence shown here is derived from an EMBL/GenBank/DDBJ whole genome shotgun (WGS) entry which is preliminary data.</text>
</comment>
<keyword evidence="7 8" id="KW-0133">Cell shape</keyword>
<dbReference type="PANTHER" id="PTHR43692:SF1">
    <property type="entry name" value="UDP-N-ACETYLMURAMOYLALANINE--D-GLUTAMATE LIGASE"/>
    <property type="match status" value="1"/>
</dbReference>
<evidence type="ECO:0000256" key="4">
    <source>
        <dbReference type="ARBA" id="ARBA00022598"/>
    </source>
</evidence>
<keyword evidence="6 7" id="KW-0067">ATP-binding</keyword>
<sequence>MNESVKNKKITVLGAARSGVAAAKMLKNLGADVYVSDSAPLCSKQEQAAELGRAGIAFEFGQHTDRAYQADFAVLSPGIPVRSETVQKFVRAGIPVYSEIETASWFCRSPLIAVTGSNGKTTTTTLIGEMLKAHFPHPIVAGNIGSPFSAFAANSDPQSPAVVEVSSFQLETIDRFHPRVAVVLNFAPNHLDRYDSYEDYLQAKWRITKNLQRDDLLVYNGSDEKLSEWSSKVNSRRQGFFIQQNPQAAAWFDGAALYVKGTKLLDVKEMALRGPHNYMNALAAALAAREVGIPVEAIVRVLRAFRGIEHRLEAVAEIDGVQYINDSKATTIESLTVALQSFDTPVVLIAGGKDKGSDFSKLNELIRSRVKECVLIGTAADKMAAAWQGLAPLYRASSLQDAVNRARQTARPGEVVLLSPACASFDMFADFEDRGRQFKSLVKKLQES</sequence>
<evidence type="ECO:0000256" key="3">
    <source>
        <dbReference type="ARBA" id="ARBA00022490"/>
    </source>
</evidence>
<comment type="catalytic activity">
    <reaction evidence="7 8">
        <text>UDP-N-acetyl-alpha-D-muramoyl-L-alanine + D-glutamate + ATP = UDP-N-acetyl-alpha-D-muramoyl-L-alanyl-D-glutamate + ADP + phosphate + H(+)</text>
        <dbReference type="Rhea" id="RHEA:16429"/>
        <dbReference type="ChEBI" id="CHEBI:15378"/>
        <dbReference type="ChEBI" id="CHEBI:29986"/>
        <dbReference type="ChEBI" id="CHEBI:30616"/>
        <dbReference type="ChEBI" id="CHEBI:43474"/>
        <dbReference type="ChEBI" id="CHEBI:83898"/>
        <dbReference type="ChEBI" id="CHEBI:83900"/>
        <dbReference type="ChEBI" id="CHEBI:456216"/>
        <dbReference type="EC" id="6.3.2.9"/>
    </reaction>
</comment>
<keyword evidence="7 8" id="KW-0573">Peptidoglycan synthesis</keyword>
<evidence type="ECO:0000256" key="7">
    <source>
        <dbReference type="HAMAP-Rule" id="MF_00639"/>
    </source>
</evidence>
<evidence type="ECO:0000313" key="11">
    <source>
        <dbReference type="EMBL" id="HGY57280.1"/>
    </source>
</evidence>
<keyword evidence="7 8" id="KW-0132">Cell division</keyword>
<dbReference type="InterPro" id="IPR005762">
    <property type="entry name" value="MurD"/>
</dbReference>
<dbReference type="NCBIfam" id="TIGR01087">
    <property type="entry name" value="murD"/>
    <property type="match status" value="1"/>
</dbReference>
<dbReference type="UniPathway" id="UPA00219"/>
<evidence type="ECO:0000256" key="8">
    <source>
        <dbReference type="RuleBase" id="RU003664"/>
    </source>
</evidence>
<keyword evidence="7 8" id="KW-0131">Cell cycle</keyword>
<organism evidence="11">
    <name type="scientific">Caldithrix abyssi</name>
    <dbReference type="NCBI Taxonomy" id="187145"/>
    <lineage>
        <taxon>Bacteria</taxon>
        <taxon>Pseudomonadati</taxon>
        <taxon>Calditrichota</taxon>
        <taxon>Calditrichia</taxon>
        <taxon>Calditrichales</taxon>
        <taxon>Calditrichaceae</taxon>
        <taxon>Caldithrix</taxon>
    </lineage>
</organism>
<comment type="function">
    <text evidence="7 8">Cell wall formation. Catalyzes the addition of glutamate to the nucleotide precursor UDP-N-acetylmuramoyl-L-alanine (UMA).</text>
</comment>
<evidence type="ECO:0000256" key="6">
    <source>
        <dbReference type="ARBA" id="ARBA00022840"/>
    </source>
</evidence>
<keyword evidence="7 8" id="KW-0961">Cell wall biogenesis/degradation</keyword>
<dbReference type="Pfam" id="PF21799">
    <property type="entry name" value="MurD-like_N"/>
    <property type="match status" value="1"/>
</dbReference>
<reference evidence="11" key="1">
    <citation type="journal article" date="2020" name="mSystems">
        <title>Genome- and Community-Level Interaction Insights into Carbon Utilization and Element Cycling Functions of Hydrothermarchaeota in Hydrothermal Sediment.</title>
        <authorList>
            <person name="Zhou Z."/>
            <person name="Liu Y."/>
            <person name="Xu W."/>
            <person name="Pan J."/>
            <person name="Luo Z.H."/>
            <person name="Li M."/>
        </authorList>
    </citation>
    <scope>NUCLEOTIDE SEQUENCE [LARGE SCALE GENOMIC DNA]</scope>
    <source>
        <strain evidence="11">HyVt-577</strain>
    </source>
</reference>
<dbReference type="Gene3D" id="3.40.1190.10">
    <property type="entry name" value="Mur-like, catalytic domain"/>
    <property type="match status" value="1"/>
</dbReference>
<proteinExistence type="inferred from homology"/>
<dbReference type="GO" id="GO:0005737">
    <property type="term" value="C:cytoplasm"/>
    <property type="evidence" value="ECO:0007669"/>
    <property type="project" value="UniProtKB-SubCell"/>
</dbReference>
<protein>
    <recommendedName>
        <fullName evidence="7 8">UDP-N-acetylmuramoylalanine--D-glutamate ligase</fullName>
        <ecNumber evidence="7 8">6.3.2.9</ecNumber>
    </recommendedName>
    <alternativeName>
        <fullName evidence="7">D-glutamic acid-adding enzyme</fullName>
    </alternativeName>
    <alternativeName>
        <fullName evidence="7">UDP-N-acetylmuramoyl-L-alanyl-D-glutamate synthetase</fullName>
    </alternativeName>
</protein>
<dbReference type="Proteomes" id="UP000885779">
    <property type="component" value="Unassembled WGS sequence"/>
</dbReference>
<dbReference type="GO" id="GO:0008764">
    <property type="term" value="F:UDP-N-acetylmuramoylalanine-D-glutamate ligase activity"/>
    <property type="evidence" value="ECO:0007669"/>
    <property type="project" value="UniProtKB-UniRule"/>
</dbReference>
<keyword evidence="3 7" id="KW-0963">Cytoplasm</keyword>
<dbReference type="InterPro" id="IPR013221">
    <property type="entry name" value="Mur_ligase_cen"/>
</dbReference>
<dbReference type="InterPro" id="IPR004101">
    <property type="entry name" value="Mur_ligase_C"/>
</dbReference>
<dbReference type="GO" id="GO:0071555">
    <property type="term" value="P:cell wall organization"/>
    <property type="evidence" value="ECO:0007669"/>
    <property type="project" value="UniProtKB-KW"/>
</dbReference>
<dbReference type="PANTHER" id="PTHR43692">
    <property type="entry name" value="UDP-N-ACETYLMURAMOYLALANINE--D-GLUTAMATE LIGASE"/>
    <property type="match status" value="1"/>
</dbReference>
<evidence type="ECO:0000259" key="9">
    <source>
        <dbReference type="Pfam" id="PF02875"/>
    </source>
</evidence>
<dbReference type="Pfam" id="PF08245">
    <property type="entry name" value="Mur_ligase_M"/>
    <property type="match status" value="1"/>
</dbReference>
<dbReference type="SUPFAM" id="SSF53623">
    <property type="entry name" value="MurD-like peptide ligases, catalytic domain"/>
    <property type="match status" value="1"/>
</dbReference>
<dbReference type="SUPFAM" id="SSF51984">
    <property type="entry name" value="MurCD N-terminal domain"/>
    <property type="match status" value="1"/>
</dbReference>
<feature type="binding site" evidence="7">
    <location>
        <begin position="116"/>
        <end position="122"/>
    </location>
    <ligand>
        <name>ATP</name>
        <dbReference type="ChEBI" id="CHEBI:30616"/>
    </ligand>
</feature>
<dbReference type="Gene3D" id="3.40.50.720">
    <property type="entry name" value="NAD(P)-binding Rossmann-like Domain"/>
    <property type="match status" value="1"/>
</dbReference>
<comment type="similarity">
    <text evidence="7">Belongs to the MurCDEF family.</text>
</comment>
<keyword evidence="4 7" id="KW-0436">Ligase</keyword>
<feature type="domain" description="Mur ligase central" evidence="10">
    <location>
        <begin position="114"/>
        <end position="288"/>
    </location>
</feature>
<dbReference type="EC" id="6.3.2.9" evidence="7 8"/>
<dbReference type="HAMAP" id="MF_00639">
    <property type="entry name" value="MurD"/>
    <property type="match status" value="1"/>
</dbReference>
<comment type="subcellular location">
    <subcellularLocation>
        <location evidence="1 7 8">Cytoplasm</location>
    </subcellularLocation>
</comment>
<dbReference type="AlphaFoldDB" id="A0A7V4U3B9"/>
<name>A0A7V4U3B9_CALAY</name>
<dbReference type="GO" id="GO:0005524">
    <property type="term" value="F:ATP binding"/>
    <property type="evidence" value="ECO:0007669"/>
    <property type="project" value="UniProtKB-UniRule"/>
</dbReference>